<feature type="domain" description="Anti sigma-E protein RseA N-terminal" evidence="2">
    <location>
        <begin position="11"/>
        <end position="84"/>
    </location>
</feature>
<accession>A0AAJ0UIZ8</accession>
<dbReference type="EMBL" id="NHSF01000077">
    <property type="protein sequence ID" value="MBK5932138.1"/>
    <property type="molecule type" value="Genomic_DNA"/>
</dbReference>
<dbReference type="RefSeq" id="WP_201246979.1">
    <property type="nucleotide sequence ID" value="NZ_NHSF01000077.1"/>
</dbReference>
<evidence type="ECO:0000313" key="3">
    <source>
        <dbReference type="EMBL" id="MBK5932138.1"/>
    </source>
</evidence>
<reference evidence="3" key="2">
    <citation type="journal article" date="2020" name="Microorganisms">
        <title>Osmotic Adaptation and Compatible Solute Biosynthesis of Phototrophic Bacteria as Revealed from Genome Analyses.</title>
        <authorList>
            <person name="Imhoff J.F."/>
            <person name="Rahn T."/>
            <person name="Kunzel S."/>
            <person name="Keller A."/>
            <person name="Neulinger S.C."/>
        </authorList>
    </citation>
    <scope>NUCLEOTIDE SEQUENCE</scope>
    <source>
        <strain evidence="3">DSM 4395</strain>
    </source>
</reference>
<proteinExistence type="predicted"/>
<reference evidence="3" key="1">
    <citation type="submission" date="2017-05" db="EMBL/GenBank/DDBJ databases">
        <authorList>
            <person name="Imhoff J.F."/>
            <person name="Rahn T."/>
            <person name="Kuenzel S."/>
            <person name="Neulinger S.C."/>
        </authorList>
    </citation>
    <scope>NUCLEOTIDE SEQUENCE</scope>
    <source>
        <strain evidence="3">DSM 4395</strain>
    </source>
</reference>
<evidence type="ECO:0000313" key="4">
    <source>
        <dbReference type="Proteomes" id="UP001296967"/>
    </source>
</evidence>
<keyword evidence="1" id="KW-0812">Transmembrane</keyword>
<protein>
    <recommendedName>
        <fullName evidence="2">Anti sigma-E protein RseA N-terminal domain-containing protein</fullName>
    </recommendedName>
</protein>
<dbReference type="AlphaFoldDB" id="A0AAJ0UIZ8"/>
<dbReference type="CDD" id="cd16328">
    <property type="entry name" value="RseA_N"/>
    <property type="match status" value="1"/>
</dbReference>
<evidence type="ECO:0000259" key="2">
    <source>
        <dbReference type="Pfam" id="PF03872"/>
    </source>
</evidence>
<dbReference type="InterPro" id="IPR052383">
    <property type="entry name" value="Anti-sigma-E_RseA-like"/>
</dbReference>
<evidence type="ECO:0000256" key="1">
    <source>
        <dbReference type="SAM" id="Phobius"/>
    </source>
</evidence>
<dbReference type="InterPro" id="IPR036147">
    <property type="entry name" value="Anti-sigma_E_RseA_N_sf"/>
</dbReference>
<dbReference type="PANTHER" id="PTHR38104:SF1">
    <property type="entry name" value="ANTI-SIGMA-E FACTOR RSEA"/>
    <property type="match status" value="1"/>
</dbReference>
<keyword evidence="1" id="KW-0472">Membrane</keyword>
<dbReference type="InterPro" id="IPR005572">
    <property type="entry name" value="Anti-sigma_E_RseA_N"/>
</dbReference>
<dbReference type="SUPFAM" id="SSF89069">
    <property type="entry name" value="N-terminal, cytoplasmic domain of anti-sigmaE factor RseA"/>
    <property type="match status" value="1"/>
</dbReference>
<keyword evidence="1" id="KW-1133">Transmembrane helix</keyword>
<dbReference type="Gene3D" id="1.10.10.880">
    <property type="entry name" value="Anti sigma-E protein RseA, N-terminal domain"/>
    <property type="match status" value="1"/>
</dbReference>
<feature type="transmembrane region" description="Helical" evidence="1">
    <location>
        <begin position="94"/>
        <end position="115"/>
    </location>
</feature>
<dbReference type="GO" id="GO:0016989">
    <property type="term" value="F:sigma factor antagonist activity"/>
    <property type="evidence" value="ECO:0007669"/>
    <property type="project" value="InterPro"/>
</dbReference>
<name>A0AAJ0UIZ8_HALSE</name>
<dbReference type="Pfam" id="PF03872">
    <property type="entry name" value="RseA_N"/>
    <property type="match status" value="1"/>
</dbReference>
<comment type="caution">
    <text evidence="3">The sequence shown here is derived from an EMBL/GenBank/DDBJ whole genome shotgun (WGS) entry which is preliminary data.</text>
</comment>
<sequence length="196" mass="20175">MTTATPDHWHLTALLDGEPGPGGFEVAISALEQDATLRARFERGLLIGQVLRGETSTPAARTISARVSAALATEPVPMRPARRQRVPASINRPAAALAIAASLVAVAVLVGPGLLSGPAMESPGMARNIAQQGTAEPAGSDDAQADAQVVERWTMEEPAGSTALDALLVDHRERASASGLTGFIPYAAVVGQSGLR</sequence>
<dbReference type="PANTHER" id="PTHR38104">
    <property type="match status" value="1"/>
</dbReference>
<keyword evidence="4" id="KW-1185">Reference proteome</keyword>
<gene>
    <name evidence="3" type="ORF">CCR82_16760</name>
</gene>
<organism evidence="3 4">
    <name type="scientific">Halochromatium salexigens</name>
    <name type="common">Chromatium salexigens</name>
    <dbReference type="NCBI Taxonomy" id="49447"/>
    <lineage>
        <taxon>Bacteria</taxon>
        <taxon>Pseudomonadati</taxon>
        <taxon>Pseudomonadota</taxon>
        <taxon>Gammaproteobacteria</taxon>
        <taxon>Chromatiales</taxon>
        <taxon>Chromatiaceae</taxon>
        <taxon>Halochromatium</taxon>
    </lineage>
</organism>
<dbReference type="Proteomes" id="UP001296967">
    <property type="component" value="Unassembled WGS sequence"/>
</dbReference>